<dbReference type="SUPFAM" id="SSF51556">
    <property type="entry name" value="Metallo-dependent hydrolases"/>
    <property type="match status" value="1"/>
</dbReference>
<keyword evidence="4" id="KW-1185">Reference proteome</keyword>
<dbReference type="InterPro" id="IPR006680">
    <property type="entry name" value="Amidohydro-rel"/>
</dbReference>
<comment type="caution">
    <text evidence="3">The sequence shown here is derived from an EMBL/GenBank/DDBJ whole genome shotgun (WGS) entry which is preliminary data.</text>
</comment>
<dbReference type="GO" id="GO:0016831">
    <property type="term" value="F:carboxy-lyase activity"/>
    <property type="evidence" value="ECO:0007669"/>
    <property type="project" value="InterPro"/>
</dbReference>
<evidence type="ECO:0000256" key="1">
    <source>
        <dbReference type="ARBA" id="ARBA00023239"/>
    </source>
</evidence>
<name>A0A4Q9I0V2_STRKA</name>
<dbReference type="PANTHER" id="PTHR21240:SF28">
    <property type="entry name" value="ISO-OROTATE DECARBOXYLASE (EUROFUNG)"/>
    <property type="match status" value="1"/>
</dbReference>
<accession>A0A4Q9I0V2</accession>
<dbReference type="AlphaFoldDB" id="A0A4Q9I0V2"/>
<evidence type="ECO:0000313" key="4">
    <source>
        <dbReference type="Proteomes" id="UP000292452"/>
    </source>
</evidence>
<dbReference type="EMBL" id="SIXH01000035">
    <property type="protein sequence ID" value="TBO60529.1"/>
    <property type="molecule type" value="Genomic_DNA"/>
</dbReference>
<dbReference type="Gene3D" id="3.20.20.140">
    <property type="entry name" value="Metal-dependent hydrolases"/>
    <property type="match status" value="1"/>
</dbReference>
<dbReference type="GO" id="GO:0019748">
    <property type="term" value="P:secondary metabolic process"/>
    <property type="evidence" value="ECO:0007669"/>
    <property type="project" value="TreeGrafter"/>
</dbReference>
<evidence type="ECO:0000313" key="3">
    <source>
        <dbReference type="EMBL" id="TBO60529.1"/>
    </source>
</evidence>
<sequence length="336" mass="36051">MTSNSTTTAAPSAPLIDVHAHFVTPDYVDTARAAGHRQPDGMAAWPTWSAAAHVELMDRWGVATSFLSVSSPGTHFGDDAAARHLSRRVNEAAAEVVRAHPGRFGHFAALPLPDVDGSLQELAYALDDLGSDGAAIETNAGGVYLGDERFAPLYAELDRRRTVVFVHPTSPPCYEAVSLGRPRPMLEFIFDSARAAGDLVFSGMLTRFPGIEWIFTHGGGALPLLADRMELFRDPLFGEDPTGPTVPEQLSRLWFDMAGTPFPRQIPALDRAFGTGRLLYGSDYCWTPAAAATAQVASVDAAEQPIGDTWRALTTRNAGRLLPRLRAGGGNAPDTE</sequence>
<feature type="domain" description="Amidohydrolase-related" evidence="2">
    <location>
        <begin position="16"/>
        <end position="323"/>
    </location>
</feature>
<proteinExistence type="predicted"/>
<dbReference type="GO" id="GO:0005737">
    <property type="term" value="C:cytoplasm"/>
    <property type="evidence" value="ECO:0007669"/>
    <property type="project" value="TreeGrafter"/>
</dbReference>
<dbReference type="InterPro" id="IPR032465">
    <property type="entry name" value="ACMSD"/>
</dbReference>
<reference evidence="3 4" key="1">
    <citation type="submission" date="2019-02" db="EMBL/GenBank/DDBJ databases">
        <title>Draft Genome Sequence of Streptomyces sp. AM-2504, identified by 16S rRNA comparative analysis as a Streptomyces Kasugaensis strain.</title>
        <authorList>
            <person name="Napolioni V."/>
            <person name="Giuliodori A.M."/>
            <person name="Spurio R."/>
            <person name="Fabbretti A."/>
        </authorList>
    </citation>
    <scope>NUCLEOTIDE SEQUENCE [LARGE SCALE GENOMIC DNA]</scope>
    <source>
        <strain evidence="3 4">AM-2504</strain>
    </source>
</reference>
<dbReference type="Proteomes" id="UP000292452">
    <property type="component" value="Unassembled WGS sequence"/>
</dbReference>
<dbReference type="InterPro" id="IPR032466">
    <property type="entry name" value="Metal_Hydrolase"/>
</dbReference>
<evidence type="ECO:0000259" key="2">
    <source>
        <dbReference type="Pfam" id="PF04909"/>
    </source>
</evidence>
<protein>
    <submittedName>
        <fullName evidence="3">Amidohydrolase</fullName>
    </submittedName>
</protein>
<dbReference type="PANTHER" id="PTHR21240">
    <property type="entry name" value="2-AMINO-3-CARBOXYLMUCONATE-6-SEMIALDEHYDE DECARBOXYLASE"/>
    <property type="match status" value="1"/>
</dbReference>
<dbReference type="GO" id="GO:0016787">
    <property type="term" value="F:hydrolase activity"/>
    <property type="evidence" value="ECO:0007669"/>
    <property type="project" value="UniProtKB-KW"/>
</dbReference>
<keyword evidence="1" id="KW-0456">Lyase</keyword>
<dbReference type="RefSeq" id="WP_131122441.1">
    <property type="nucleotide sequence ID" value="NZ_SIXH01000035.1"/>
</dbReference>
<dbReference type="Pfam" id="PF04909">
    <property type="entry name" value="Amidohydro_2"/>
    <property type="match status" value="1"/>
</dbReference>
<gene>
    <name evidence="3" type="ORF">EYS09_06135</name>
</gene>
<keyword evidence="3" id="KW-0378">Hydrolase</keyword>
<organism evidence="3 4">
    <name type="scientific">Streptomyces kasugaensis</name>
    <dbReference type="NCBI Taxonomy" id="1946"/>
    <lineage>
        <taxon>Bacteria</taxon>
        <taxon>Bacillati</taxon>
        <taxon>Actinomycetota</taxon>
        <taxon>Actinomycetes</taxon>
        <taxon>Kitasatosporales</taxon>
        <taxon>Streptomycetaceae</taxon>
        <taxon>Streptomyces</taxon>
    </lineage>
</organism>